<evidence type="ECO:0000313" key="6">
    <source>
        <dbReference type="Proteomes" id="UP000494206"/>
    </source>
</evidence>
<dbReference type="InterPro" id="IPR013320">
    <property type="entry name" value="ConA-like_dom_sf"/>
</dbReference>
<dbReference type="Pfam" id="PF00337">
    <property type="entry name" value="Gal-bind_lectin"/>
    <property type="match status" value="1"/>
</dbReference>
<dbReference type="SMART" id="SM00908">
    <property type="entry name" value="Gal-bind_lectin"/>
    <property type="match status" value="1"/>
</dbReference>
<dbReference type="Proteomes" id="UP000494206">
    <property type="component" value="Unassembled WGS sequence"/>
</dbReference>
<dbReference type="EMBL" id="CADEPM010000003">
    <property type="protein sequence ID" value="CAB3401717.1"/>
    <property type="molecule type" value="Genomic_DNA"/>
</dbReference>
<gene>
    <name evidence="5" type="ORF">CBOVIS_LOCUS4426</name>
</gene>
<keyword evidence="6" id="KW-1185">Reference proteome</keyword>
<organism evidence="5 6">
    <name type="scientific">Caenorhabditis bovis</name>
    <dbReference type="NCBI Taxonomy" id="2654633"/>
    <lineage>
        <taxon>Eukaryota</taxon>
        <taxon>Metazoa</taxon>
        <taxon>Ecdysozoa</taxon>
        <taxon>Nematoda</taxon>
        <taxon>Chromadorea</taxon>
        <taxon>Rhabditida</taxon>
        <taxon>Rhabditina</taxon>
        <taxon>Rhabditomorpha</taxon>
        <taxon>Rhabditoidea</taxon>
        <taxon>Rhabditidae</taxon>
        <taxon>Peloderinae</taxon>
        <taxon>Caenorhabditis</taxon>
    </lineage>
</organism>
<feature type="region of interest" description="Disordered" evidence="3">
    <location>
        <begin position="157"/>
        <end position="248"/>
    </location>
</feature>
<name>A0A8S1ELP1_9PELO</name>
<reference evidence="5 6" key="1">
    <citation type="submission" date="2020-04" db="EMBL/GenBank/DDBJ databases">
        <authorList>
            <person name="Laetsch R D."/>
            <person name="Stevens L."/>
            <person name="Kumar S."/>
            <person name="Blaxter L. M."/>
        </authorList>
    </citation>
    <scope>NUCLEOTIDE SEQUENCE [LARGE SCALE GENOMIC DNA]</scope>
</reference>
<feature type="compositionally biased region" description="Polar residues" evidence="3">
    <location>
        <begin position="204"/>
        <end position="213"/>
    </location>
</feature>
<feature type="compositionally biased region" description="Polar residues" evidence="3">
    <location>
        <begin position="182"/>
        <end position="192"/>
    </location>
</feature>
<evidence type="ECO:0000313" key="5">
    <source>
        <dbReference type="EMBL" id="CAB3401717.1"/>
    </source>
</evidence>
<evidence type="ECO:0000259" key="4">
    <source>
        <dbReference type="PROSITE" id="PS51304"/>
    </source>
</evidence>
<keyword evidence="1 2" id="KW-0430">Lectin</keyword>
<dbReference type="SMART" id="SM00276">
    <property type="entry name" value="GLECT"/>
    <property type="match status" value="1"/>
</dbReference>
<protein>
    <recommendedName>
        <fullName evidence="2">Galectin</fullName>
    </recommendedName>
</protein>
<evidence type="ECO:0000256" key="1">
    <source>
        <dbReference type="ARBA" id="ARBA00022734"/>
    </source>
</evidence>
<evidence type="ECO:0000256" key="2">
    <source>
        <dbReference type="RuleBase" id="RU102079"/>
    </source>
</evidence>
<dbReference type="OrthoDB" id="5871144at2759"/>
<dbReference type="AlphaFoldDB" id="A0A8S1ELP1"/>
<proteinExistence type="predicted"/>
<evidence type="ECO:0000256" key="3">
    <source>
        <dbReference type="SAM" id="MobiDB-lite"/>
    </source>
</evidence>
<dbReference type="SUPFAM" id="SSF49899">
    <property type="entry name" value="Concanavalin A-like lectins/glucanases"/>
    <property type="match status" value="1"/>
</dbReference>
<comment type="caution">
    <text evidence="5">The sequence shown here is derived from an EMBL/GenBank/DDBJ whole genome shotgun (WGS) entry which is preliminary data.</text>
</comment>
<accession>A0A8S1ELP1</accession>
<sequence length="374" mass="40597">MPFHRDIDNGLTTGSSIEILAKVYQDQKNPTIALKSLNNDGALVITIVMVPTPKIRIECVLSGKSSTPIEKAAIRVGYQSDFKLTIVTLQYAFRIDLNGEHFADFVHRIHPSQIRKISIEGPMICQEVVINPAKNLPSYEQATSPPTNLMANVKLEEEKREAPSPDDDDPLPPPPPPPGPSFNFTGGLQGFSNHPVPLPGLIGNETNASQQNPVGRLDGPAPPAPPAQFSPYSPAGAQYVPTPTKDSVPCQQGVTVPVARPVVQPTVPVGQQPGYRPYANQQAPPTGAQYPPQTPGLPYTVTFPPSTPVGNPTTMMVNPYAPPPPPPPPPTVGVAPLVQYPVYQIGAGCYPMVYYEVDYCYPHHHRHHHHHHHH</sequence>
<dbReference type="Gene3D" id="2.60.120.200">
    <property type="match status" value="1"/>
</dbReference>
<feature type="compositionally biased region" description="Pro residues" evidence="3">
    <location>
        <begin position="171"/>
        <end position="180"/>
    </location>
</feature>
<dbReference type="InterPro" id="IPR001079">
    <property type="entry name" value="Galectin_CRD"/>
</dbReference>
<dbReference type="GO" id="GO:0030246">
    <property type="term" value="F:carbohydrate binding"/>
    <property type="evidence" value="ECO:0007669"/>
    <property type="project" value="UniProtKB-UniRule"/>
</dbReference>
<feature type="domain" description="Galectin" evidence="4">
    <location>
        <begin position="3"/>
        <end position="131"/>
    </location>
</feature>
<dbReference type="PROSITE" id="PS51304">
    <property type="entry name" value="GALECTIN"/>
    <property type="match status" value="1"/>
</dbReference>